<evidence type="ECO:0000313" key="2">
    <source>
        <dbReference type="EMBL" id="KKL59367.1"/>
    </source>
</evidence>
<dbReference type="AlphaFoldDB" id="A0A0F9G822"/>
<feature type="region of interest" description="Disordered" evidence="1">
    <location>
        <begin position="89"/>
        <end position="115"/>
    </location>
</feature>
<comment type="caution">
    <text evidence="2">The sequence shown here is derived from an EMBL/GenBank/DDBJ whole genome shotgun (WGS) entry which is preliminary data.</text>
</comment>
<sequence>MKLKSLTIREAQSYEKKSGYIGQIIFAGPLGKVEIQVNDTLSQRILRECAAEIVAASREVAEHLTAHIIEQIAIEEEELIEPLPLDEVVEDKTPDDNTVEEKLVPSGEDEEEIPF</sequence>
<organism evidence="2">
    <name type="scientific">marine sediment metagenome</name>
    <dbReference type="NCBI Taxonomy" id="412755"/>
    <lineage>
        <taxon>unclassified sequences</taxon>
        <taxon>metagenomes</taxon>
        <taxon>ecological metagenomes</taxon>
    </lineage>
</organism>
<dbReference type="EMBL" id="LAZR01029510">
    <property type="protein sequence ID" value="KKL59367.1"/>
    <property type="molecule type" value="Genomic_DNA"/>
</dbReference>
<gene>
    <name evidence="2" type="ORF">LCGC14_2216070</name>
</gene>
<name>A0A0F9G822_9ZZZZ</name>
<accession>A0A0F9G822</accession>
<reference evidence="2" key="1">
    <citation type="journal article" date="2015" name="Nature">
        <title>Complex archaea that bridge the gap between prokaryotes and eukaryotes.</title>
        <authorList>
            <person name="Spang A."/>
            <person name="Saw J.H."/>
            <person name="Jorgensen S.L."/>
            <person name="Zaremba-Niedzwiedzka K."/>
            <person name="Martijn J."/>
            <person name="Lind A.E."/>
            <person name="van Eijk R."/>
            <person name="Schleper C."/>
            <person name="Guy L."/>
            <person name="Ettema T.J."/>
        </authorList>
    </citation>
    <scope>NUCLEOTIDE SEQUENCE</scope>
</reference>
<proteinExistence type="predicted"/>
<protein>
    <submittedName>
        <fullName evidence="2">Uncharacterized protein</fullName>
    </submittedName>
</protein>
<feature type="compositionally biased region" description="Basic and acidic residues" evidence="1">
    <location>
        <begin position="90"/>
        <end position="103"/>
    </location>
</feature>
<evidence type="ECO:0000256" key="1">
    <source>
        <dbReference type="SAM" id="MobiDB-lite"/>
    </source>
</evidence>